<dbReference type="Proteomes" id="UP000766336">
    <property type="component" value="Unassembled WGS sequence"/>
</dbReference>
<gene>
    <name evidence="1" type="ORF">KHU32_15390</name>
</gene>
<dbReference type="SUPFAM" id="SSF52540">
    <property type="entry name" value="P-loop containing nucleoside triphosphate hydrolases"/>
    <property type="match status" value="1"/>
</dbReference>
<proteinExistence type="predicted"/>
<protein>
    <submittedName>
        <fullName evidence="1">Uncharacterized protein</fullName>
    </submittedName>
</protein>
<organism evidence="1 2">
    <name type="scientific">Roseococcus pinisoli</name>
    <dbReference type="NCBI Taxonomy" id="2835040"/>
    <lineage>
        <taxon>Bacteria</taxon>
        <taxon>Pseudomonadati</taxon>
        <taxon>Pseudomonadota</taxon>
        <taxon>Alphaproteobacteria</taxon>
        <taxon>Acetobacterales</taxon>
        <taxon>Roseomonadaceae</taxon>
        <taxon>Roseococcus</taxon>
    </lineage>
</organism>
<dbReference type="RefSeq" id="WP_213671041.1">
    <property type="nucleotide sequence ID" value="NZ_JAHCDA010000003.1"/>
</dbReference>
<accession>A0ABS5QG28</accession>
<reference evidence="1 2" key="1">
    <citation type="submission" date="2021-05" db="EMBL/GenBank/DDBJ databases">
        <title>Roseococcus sp. XZZS9, whole genome shotgun sequencing project.</title>
        <authorList>
            <person name="Zhao G."/>
            <person name="Shen L."/>
        </authorList>
    </citation>
    <scope>NUCLEOTIDE SEQUENCE [LARGE SCALE GENOMIC DNA]</scope>
    <source>
        <strain evidence="1 2">XZZS9</strain>
    </source>
</reference>
<sequence length="179" mass="19822">MNSFIALYSPASGSGKSTLANSLTEVGFVRLSLADPIREMALVVLGPIAPYRDWFSPEVKNVPVPELHGKTPTDLLIALGQGIRDRFYNDVWLDNLVARRKRAVRPVVCDDLRQPNEFDRFRSEGALLVKVVRDGAKPRGMDGLLEDREFDLVLHNDTDSPTAWTIKAANALAAHTGLR</sequence>
<name>A0ABS5QG28_9PROT</name>
<comment type="caution">
    <text evidence="1">The sequence shown here is derived from an EMBL/GenBank/DDBJ whole genome shotgun (WGS) entry which is preliminary data.</text>
</comment>
<keyword evidence="2" id="KW-1185">Reference proteome</keyword>
<dbReference type="InterPro" id="IPR027417">
    <property type="entry name" value="P-loop_NTPase"/>
</dbReference>
<evidence type="ECO:0000313" key="2">
    <source>
        <dbReference type="Proteomes" id="UP000766336"/>
    </source>
</evidence>
<evidence type="ECO:0000313" key="1">
    <source>
        <dbReference type="EMBL" id="MBS7812333.1"/>
    </source>
</evidence>
<dbReference type="Gene3D" id="3.40.50.300">
    <property type="entry name" value="P-loop containing nucleotide triphosphate hydrolases"/>
    <property type="match status" value="1"/>
</dbReference>
<dbReference type="EMBL" id="JAHCDA010000003">
    <property type="protein sequence ID" value="MBS7812333.1"/>
    <property type="molecule type" value="Genomic_DNA"/>
</dbReference>